<dbReference type="RefSeq" id="WP_377725030.1">
    <property type="nucleotide sequence ID" value="NZ_JBHSEW010000005.1"/>
</dbReference>
<feature type="chain" id="PRO_5046280623" evidence="1">
    <location>
        <begin position="29"/>
        <end position="206"/>
    </location>
</feature>
<proteinExistence type="predicted"/>
<dbReference type="EMBL" id="JBHSEW010000005">
    <property type="protein sequence ID" value="MFC4621885.1"/>
    <property type="molecule type" value="Genomic_DNA"/>
</dbReference>
<dbReference type="InterPro" id="IPR036298">
    <property type="entry name" value="Chalcone_isomerase_sf"/>
</dbReference>
<feature type="domain" description="Chalcone isomerase" evidence="2">
    <location>
        <begin position="32"/>
        <end position="192"/>
    </location>
</feature>
<dbReference type="InterPro" id="IPR016087">
    <property type="entry name" value="Chalcone_isomerase"/>
</dbReference>
<keyword evidence="3" id="KW-0413">Isomerase</keyword>
<dbReference type="Pfam" id="PF16036">
    <property type="entry name" value="Chalcone_3"/>
    <property type="match status" value="1"/>
</dbReference>
<sequence>MLRACRFFLPALALLLTALLPLATRAAASDTPPEHFTLDGQTLVLNGSGTRYKAVFKVYHASLYLPQKAHSFPQILQQPGPKRLEIHMLRDIDANELGKLFTKGIEQNTPRQELGHVLPGVVRMGELFAQQKKLRNGDSFALDWVPGTGMSISINGQPQGAQFADPAFFTAMLGIWLGDKPADALLKQALLGTDAPPEAPQGQPAH</sequence>
<dbReference type="GO" id="GO:0016853">
    <property type="term" value="F:isomerase activity"/>
    <property type="evidence" value="ECO:0007669"/>
    <property type="project" value="UniProtKB-KW"/>
</dbReference>
<reference evidence="4" key="1">
    <citation type="journal article" date="2019" name="Int. J. Syst. Evol. Microbiol.">
        <title>The Global Catalogue of Microorganisms (GCM) 10K type strain sequencing project: providing services to taxonomists for standard genome sequencing and annotation.</title>
        <authorList>
            <consortium name="The Broad Institute Genomics Platform"/>
            <consortium name="The Broad Institute Genome Sequencing Center for Infectious Disease"/>
            <person name="Wu L."/>
            <person name="Ma J."/>
        </authorList>
    </citation>
    <scope>NUCLEOTIDE SEQUENCE [LARGE SCALE GENOMIC DNA]</scope>
    <source>
        <strain evidence="4">JCM 11650</strain>
    </source>
</reference>
<evidence type="ECO:0000313" key="3">
    <source>
        <dbReference type="EMBL" id="MFC4621885.1"/>
    </source>
</evidence>
<evidence type="ECO:0000259" key="2">
    <source>
        <dbReference type="Pfam" id="PF16036"/>
    </source>
</evidence>
<gene>
    <name evidence="3" type="ORF">ACFO3A_06600</name>
</gene>
<comment type="caution">
    <text evidence="3">The sequence shown here is derived from an EMBL/GenBank/DDBJ whole genome shotgun (WGS) entry which is preliminary data.</text>
</comment>
<protein>
    <submittedName>
        <fullName evidence="3">Chalcone isomerase family protein</fullName>
    </submittedName>
</protein>
<name>A0ABV9GXA0_9BURK</name>
<keyword evidence="1" id="KW-0732">Signal</keyword>
<dbReference type="SUPFAM" id="SSF54626">
    <property type="entry name" value="Chalcone isomerase"/>
    <property type="match status" value="1"/>
</dbReference>
<dbReference type="Gene3D" id="3.50.70.10">
    <property type="match status" value="1"/>
</dbReference>
<dbReference type="Proteomes" id="UP001595967">
    <property type="component" value="Unassembled WGS sequence"/>
</dbReference>
<evidence type="ECO:0000256" key="1">
    <source>
        <dbReference type="SAM" id="SignalP"/>
    </source>
</evidence>
<organism evidence="3 4">
    <name type="scientific">Comamonas nitrativorans</name>
    <dbReference type="NCBI Taxonomy" id="108437"/>
    <lineage>
        <taxon>Bacteria</taxon>
        <taxon>Pseudomonadati</taxon>
        <taxon>Pseudomonadota</taxon>
        <taxon>Betaproteobacteria</taxon>
        <taxon>Burkholderiales</taxon>
        <taxon>Comamonadaceae</taxon>
        <taxon>Comamonas</taxon>
    </lineage>
</organism>
<dbReference type="InterPro" id="IPR016088">
    <property type="entry name" value="Chalcone_isomerase_3-sand"/>
</dbReference>
<accession>A0ABV9GXA0</accession>
<evidence type="ECO:0000313" key="4">
    <source>
        <dbReference type="Proteomes" id="UP001595967"/>
    </source>
</evidence>
<feature type="signal peptide" evidence="1">
    <location>
        <begin position="1"/>
        <end position="28"/>
    </location>
</feature>
<keyword evidence="4" id="KW-1185">Reference proteome</keyword>